<gene>
    <name evidence="2" type="ORF">CBW65_20565</name>
</gene>
<dbReference type="InterPro" id="IPR009910">
    <property type="entry name" value="DUF1450"/>
</dbReference>
<reference evidence="3" key="1">
    <citation type="submission" date="2017-05" db="EMBL/GenBank/DDBJ databases">
        <authorList>
            <person name="Sung H."/>
        </authorList>
    </citation>
    <scope>NUCLEOTIDE SEQUENCE [LARGE SCALE GENOMIC DNA]</scope>
    <source>
        <strain evidence="3">AR23208</strain>
    </source>
</reference>
<evidence type="ECO:0000313" key="2">
    <source>
        <dbReference type="EMBL" id="ARU63104.1"/>
    </source>
</evidence>
<keyword evidence="3" id="KW-1185">Reference proteome</keyword>
<feature type="region of interest" description="Disordered" evidence="1">
    <location>
        <begin position="87"/>
        <end position="113"/>
    </location>
</feature>
<dbReference type="Proteomes" id="UP000195437">
    <property type="component" value="Chromosome"/>
</dbReference>
<name>A0A1Y0IUV0_9BACL</name>
<accession>A0A1Y0IUV0</accession>
<evidence type="ECO:0008006" key="4">
    <source>
        <dbReference type="Google" id="ProtNLM"/>
    </source>
</evidence>
<sequence length="113" mass="12785">MSVVASSVKWVFCKQNLEKHSQRVYDALLSKYPEEKVDIKDCAGTDLCSLCMDVPFVLRNGSIVHAKDERDLYFKIDSSMQFLSRERLVPLPPAPPAAEKKPETKADETPKLD</sequence>
<dbReference type="Pfam" id="PF07293">
    <property type="entry name" value="DUF1450"/>
    <property type="match status" value="1"/>
</dbReference>
<feature type="compositionally biased region" description="Basic and acidic residues" evidence="1">
    <location>
        <begin position="98"/>
        <end position="113"/>
    </location>
</feature>
<dbReference type="AlphaFoldDB" id="A0A1Y0IUV0"/>
<organism evidence="2 3">
    <name type="scientific">Tumebacillus avium</name>
    <dbReference type="NCBI Taxonomy" id="1903704"/>
    <lineage>
        <taxon>Bacteria</taxon>
        <taxon>Bacillati</taxon>
        <taxon>Bacillota</taxon>
        <taxon>Bacilli</taxon>
        <taxon>Bacillales</taxon>
        <taxon>Alicyclobacillaceae</taxon>
        <taxon>Tumebacillus</taxon>
    </lineage>
</organism>
<dbReference type="EMBL" id="CP021434">
    <property type="protein sequence ID" value="ARU63104.1"/>
    <property type="molecule type" value="Genomic_DNA"/>
</dbReference>
<evidence type="ECO:0000313" key="3">
    <source>
        <dbReference type="Proteomes" id="UP000195437"/>
    </source>
</evidence>
<protein>
    <recommendedName>
        <fullName evidence="4">DUF1450 domain-containing protein</fullName>
    </recommendedName>
</protein>
<evidence type="ECO:0000256" key="1">
    <source>
        <dbReference type="SAM" id="MobiDB-lite"/>
    </source>
</evidence>
<proteinExistence type="predicted"/>
<dbReference type="KEGG" id="tum:CBW65_20565"/>